<protein>
    <submittedName>
        <fullName evidence="1">Uncharacterized protein</fullName>
    </submittedName>
</protein>
<reference evidence="1" key="1">
    <citation type="submission" date="2022-10" db="EMBL/GenBank/DDBJ databases">
        <title>Fusarium specimens isolated from Avocado Roots.</title>
        <authorList>
            <person name="Stajich J."/>
            <person name="Roper C."/>
            <person name="Heimlech-Rivalta G."/>
        </authorList>
    </citation>
    <scope>NUCLEOTIDE SEQUENCE</scope>
    <source>
        <strain evidence="1">CF00143</strain>
    </source>
</reference>
<dbReference type="EMBL" id="JAPDHF010000013">
    <property type="protein sequence ID" value="KAJ4009425.1"/>
    <property type="molecule type" value="Genomic_DNA"/>
</dbReference>
<dbReference type="Proteomes" id="UP001152130">
    <property type="component" value="Unassembled WGS sequence"/>
</dbReference>
<accession>A0A9W8PJX5</accession>
<sequence length="100" mass="11706">MPDAAFDKEHIKRYQDKYDDALVDEHLWTNTQHHRIGKTFLTVHTTRSVIPALELNGYDLLAKELNVIGTEPGVYEYETYTSQPPIPTDCFPFAWWLHDE</sequence>
<comment type="caution">
    <text evidence="1">The sequence shown here is derived from an EMBL/GenBank/DDBJ whole genome shotgun (WGS) entry which is preliminary data.</text>
</comment>
<organism evidence="1 2">
    <name type="scientific">Fusarium irregulare</name>
    <dbReference type="NCBI Taxonomy" id="2494466"/>
    <lineage>
        <taxon>Eukaryota</taxon>
        <taxon>Fungi</taxon>
        <taxon>Dikarya</taxon>
        <taxon>Ascomycota</taxon>
        <taxon>Pezizomycotina</taxon>
        <taxon>Sordariomycetes</taxon>
        <taxon>Hypocreomycetidae</taxon>
        <taxon>Hypocreales</taxon>
        <taxon>Nectriaceae</taxon>
        <taxon>Fusarium</taxon>
        <taxon>Fusarium incarnatum-equiseti species complex</taxon>
    </lineage>
</organism>
<gene>
    <name evidence="1" type="ORF">NW766_008542</name>
</gene>
<keyword evidence="2" id="KW-1185">Reference proteome</keyword>
<dbReference type="AlphaFoldDB" id="A0A9W8PJX5"/>
<name>A0A9W8PJX5_9HYPO</name>
<evidence type="ECO:0000313" key="2">
    <source>
        <dbReference type="Proteomes" id="UP001152130"/>
    </source>
</evidence>
<evidence type="ECO:0000313" key="1">
    <source>
        <dbReference type="EMBL" id="KAJ4009425.1"/>
    </source>
</evidence>
<proteinExistence type="predicted"/>